<dbReference type="PATRIC" id="fig|465515.4.peg.499"/>
<dbReference type="KEGG" id="mlu:Mlut_05290"/>
<evidence type="ECO:0000313" key="5">
    <source>
        <dbReference type="Proteomes" id="UP000248985"/>
    </source>
</evidence>
<reference evidence="2" key="1">
    <citation type="submission" date="2009-05" db="EMBL/GenBank/DDBJ databases">
        <title>Complete sequence of Micrococcus luteus NCTC 2665.</title>
        <authorList>
            <consortium name="US DOE Joint Genome Institute"/>
            <person name="Lucas S."/>
            <person name="Copeland A."/>
            <person name="Lapidus A."/>
            <person name="Glavina del Rio T."/>
            <person name="Dalin E."/>
            <person name="Tice H."/>
            <person name="Bruce D."/>
            <person name="Goodwin L."/>
            <person name="Pitluck S."/>
            <person name="Lowry S."/>
            <person name="Larimer F."/>
            <person name="Land M."/>
            <person name="Hauser L."/>
            <person name="Kyrpides N."/>
            <person name="Lykidis A."/>
            <person name="Young M."/>
            <person name="Greenblatt C."/>
        </authorList>
    </citation>
    <scope>NUCLEOTIDE SEQUENCE</scope>
    <source>
        <strain evidence="2">NCTC 2665</strain>
    </source>
</reference>
<reference evidence="3 5" key="3">
    <citation type="submission" date="2018-06" db="EMBL/GenBank/DDBJ databases">
        <authorList>
            <consortium name="Pathogen Informatics"/>
            <person name="Doyle S."/>
        </authorList>
    </citation>
    <scope>NUCLEOTIDE SEQUENCE [LARGE SCALE GENOMIC DNA]</scope>
    <source>
        <strain evidence="3 5">NCTC2665</strain>
    </source>
</reference>
<dbReference type="GeneID" id="93344704"/>
<dbReference type="Proteomes" id="UP000000738">
    <property type="component" value="Chromosome"/>
</dbReference>
<dbReference type="EMBL" id="CP001628">
    <property type="protein sequence ID" value="ACS30069.1"/>
    <property type="molecule type" value="Genomic_DNA"/>
</dbReference>
<dbReference type="HOGENOM" id="CLU_095649_2_0_11"/>
<reference evidence="4" key="2">
    <citation type="journal article" date="2010" name="J. Bacteriol.">
        <title>Genome sequence of the Fleming strain of Micrococcus luteus, a simple free-living actinobacterium.</title>
        <authorList>
            <person name="Young M."/>
            <person name="Artsatbanov V."/>
            <person name="Beller H.R."/>
            <person name="Chandra G."/>
            <person name="Chater K.F."/>
            <person name="Dover L.G."/>
            <person name="Goh E.B."/>
            <person name="Kahan T."/>
            <person name="Kaprelyants A.S."/>
            <person name="Kyrpides N."/>
            <person name="Lapidus A."/>
            <person name="Lowry S.R."/>
            <person name="Lykidis A."/>
            <person name="Mahillon J."/>
            <person name="Markowitz V."/>
            <person name="Mavromatis K."/>
            <person name="Mukamolova G.V."/>
            <person name="Oren A."/>
            <person name="Rokem J.S."/>
            <person name="Smith M.C."/>
            <person name="Young D.I."/>
            <person name="Greenblatt C.L."/>
        </authorList>
    </citation>
    <scope>NUCLEOTIDE SEQUENCE [LARGE SCALE GENOMIC DNA]</scope>
    <source>
        <strain evidence="4">ATCC 4698 / DSM 20030 / JCM 1464 / NBRC 3333 / NCIMB 9278 / NCTC 2665 / VKM Ac-2230</strain>
    </source>
</reference>
<dbReference type="EMBL" id="LS483396">
    <property type="protein sequence ID" value="SQG49020.1"/>
    <property type="molecule type" value="Genomic_DNA"/>
</dbReference>
<dbReference type="EnsemblBacteria" id="ACS30069">
    <property type="protein sequence ID" value="ACS30069"/>
    <property type="gene ID" value="Mlut_05290"/>
</dbReference>
<accession>C5C9B7</accession>
<dbReference type="Proteomes" id="UP000248985">
    <property type="component" value="Chromosome 1"/>
</dbReference>
<keyword evidence="4" id="KW-1185">Reference proteome</keyword>
<sequence>MRRCSKTGCQSPALATLTYNYADSQVVIGPLSRRAEPHTYDLCGEHARRTTAPRGWEVLRLELPEHYEALDADGGVRTVPTRPMAAPPARPGLRVVRDGD</sequence>
<dbReference type="eggNOG" id="ENOG5032RR4">
    <property type="taxonomic scope" value="Bacteria"/>
</dbReference>
<dbReference type="AlphaFoldDB" id="C5C9B7"/>
<proteinExistence type="predicted"/>
<evidence type="ECO:0000313" key="3">
    <source>
        <dbReference type="EMBL" id="SQG49020.1"/>
    </source>
</evidence>
<dbReference type="Pfam" id="PF12005">
    <property type="entry name" value="DUF3499"/>
    <property type="match status" value="1"/>
</dbReference>
<protein>
    <submittedName>
        <fullName evidence="3">Protein of uncharacterized function (DUF3499)</fullName>
    </submittedName>
</protein>
<evidence type="ECO:0000256" key="1">
    <source>
        <dbReference type="SAM" id="MobiDB-lite"/>
    </source>
</evidence>
<dbReference type="STRING" id="465515.Mlut_05290"/>
<dbReference type="RefSeq" id="WP_010079302.1">
    <property type="nucleotide sequence ID" value="NC_012803.1"/>
</dbReference>
<evidence type="ECO:0000313" key="2">
    <source>
        <dbReference type="EMBL" id="ACS30069.1"/>
    </source>
</evidence>
<gene>
    <name evidence="2" type="ordered locus">Mlut_05290</name>
    <name evidence="3" type="ORF">NCTC2665_01550</name>
</gene>
<evidence type="ECO:0000313" key="4">
    <source>
        <dbReference type="Proteomes" id="UP000000738"/>
    </source>
</evidence>
<dbReference type="InterPro" id="IPR021888">
    <property type="entry name" value="DUF3499"/>
</dbReference>
<feature type="region of interest" description="Disordered" evidence="1">
    <location>
        <begin position="75"/>
        <end position="100"/>
    </location>
</feature>
<name>C5C9B7_MICLC</name>
<organism evidence="2 4">
    <name type="scientific">Micrococcus luteus (strain ATCC 4698 / DSM 20030 / JCM 1464 / CCM 169 / CCUG 5858 / IAM 1056 / NBRC 3333 / NCIMB 9278 / NCTC 2665 / VKM Ac-2230)</name>
    <name type="common">Micrococcus lysodeikticus</name>
    <dbReference type="NCBI Taxonomy" id="465515"/>
    <lineage>
        <taxon>Bacteria</taxon>
        <taxon>Bacillati</taxon>
        <taxon>Actinomycetota</taxon>
        <taxon>Actinomycetes</taxon>
        <taxon>Micrococcales</taxon>
        <taxon>Micrococcaceae</taxon>
        <taxon>Micrococcus</taxon>
    </lineage>
</organism>